<proteinExistence type="predicted"/>
<dbReference type="EMBL" id="JACGWN010000014">
    <property type="protein sequence ID" value="KAL0406615.1"/>
    <property type="molecule type" value="Genomic_DNA"/>
</dbReference>
<comment type="caution">
    <text evidence="1">The sequence shown here is derived from an EMBL/GenBank/DDBJ whole genome shotgun (WGS) entry which is preliminary data.</text>
</comment>
<sequence length="55" mass="5911">MASPTPRADLDDGNTVVQNFGMGDGSWGGDGVAPLCGKWRRRRLPLLVAVADWAR</sequence>
<protein>
    <submittedName>
        <fullName evidence="1">Uncharacterized protein</fullName>
    </submittedName>
</protein>
<reference evidence="1" key="1">
    <citation type="submission" date="2020-06" db="EMBL/GenBank/DDBJ databases">
        <authorList>
            <person name="Li T."/>
            <person name="Hu X."/>
            <person name="Zhang T."/>
            <person name="Song X."/>
            <person name="Zhang H."/>
            <person name="Dai N."/>
            <person name="Sheng W."/>
            <person name="Hou X."/>
            <person name="Wei L."/>
        </authorList>
    </citation>
    <scope>NUCLEOTIDE SEQUENCE</scope>
    <source>
        <strain evidence="1">KEN1</strain>
        <tissue evidence="1">Leaf</tissue>
    </source>
</reference>
<accession>A0AAW2TNU3</accession>
<name>A0AAW2TNU3_9LAMI</name>
<organism evidence="1">
    <name type="scientific">Sesamum latifolium</name>
    <dbReference type="NCBI Taxonomy" id="2727402"/>
    <lineage>
        <taxon>Eukaryota</taxon>
        <taxon>Viridiplantae</taxon>
        <taxon>Streptophyta</taxon>
        <taxon>Embryophyta</taxon>
        <taxon>Tracheophyta</taxon>
        <taxon>Spermatophyta</taxon>
        <taxon>Magnoliopsida</taxon>
        <taxon>eudicotyledons</taxon>
        <taxon>Gunneridae</taxon>
        <taxon>Pentapetalae</taxon>
        <taxon>asterids</taxon>
        <taxon>lamiids</taxon>
        <taxon>Lamiales</taxon>
        <taxon>Pedaliaceae</taxon>
        <taxon>Sesamum</taxon>
    </lineage>
</organism>
<gene>
    <name evidence="1" type="ORF">Slati_3975400</name>
</gene>
<dbReference type="AlphaFoldDB" id="A0AAW2TNU3"/>
<reference evidence="1" key="2">
    <citation type="journal article" date="2024" name="Plant">
        <title>Genomic evolution and insights into agronomic trait innovations of Sesamum species.</title>
        <authorList>
            <person name="Miao H."/>
            <person name="Wang L."/>
            <person name="Qu L."/>
            <person name="Liu H."/>
            <person name="Sun Y."/>
            <person name="Le M."/>
            <person name="Wang Q."/>
            <person name="Wei S."/>
            <person name="Zheng Y."/>
            <person name="Lin W."/>
            <person name="Duan Y."/>
            <person name="Cao H."/>
            <person name="Xiong S."/>
            <person name="Wang X."/>
            <person name="Wei L."/>
            <person name="Li C."/>
            <person name="Ma Q."/>
            <person name="Ju M."/>
            <person name="Zhao R."/>
            <person name="Li G."/>
            <person name="Mu C."/>
            <person name="Tian Q."/>
            <person name="Mei H."/>
            <person name="Zhang T."/>
            <person name="Gao T."/>
            <person name="Zhang H."/>
        </authorList>
    </citation>
    <scope>NUCLEOTIDE SEQUENCE</scope>
    <source>
        <strain evidence="1">KEN1</strain>
    </source>
</reference>
<evidence type="ECO:0000313" key="1">
    <source>
        <dbReference type="EMBL" id="KAL0406615.1"/>
    </source>
</evidence>